<dbReference type="Pfam" id="PF08282">
    <property type="entry name" value="Hydrolase_3"/>
    <property type="match status" value="1"/>
</dbReference>
<dbReference type="PANTHER" id="PTHR10000">
    <property type="entry name" value="PHOSPHOSERINE PHOSPHATASE"/>
    <property type="match status" value="1"/>
</dbReference>
<keyword evidence="1" id="KW-0378">Hydrolase</keyword>
<proteinExistence type="predicted"/>
<organism evidence="1 2">
    <name type="scientific">Candidatus Borkfalkia faecigallinarum</name>
    <dbReference type="NCBI Taxonomy" id="2838509"/>
    <lineage>
        <taxon>Bacteria</taxon>
        <taxon>Bacillati</taxon>
        <taxon>Bacillota</taxon>
        <taxon>Clostridia</taxon>
        <taxon>Christensenellales</taxon>
        <taxon>Christensenellaceae</taxon>
        <taxon>Candidatus Borkfalkia</taxon>
    </lineage>
</organism>
<gene>
    <name evidence="1" type="ORF">H9737_04130</name>
</gene>
<accession>A0A9D1VV64</accession>
<name>A0A9D1VV64_9FIRM</name>
<dbReference type="GO" id="GO:0005829">
    <property type="term" value="C:cytosol"/>
    <property type="evidence" value="ECO:0007669"/>
    <property type="project" value="TreeGrafter"/>
</dbReference>
<dbReference type="GO" id="GO:0016791">
    <property type="term" value="F:phosphatase activity"/>
    <property type="evidence" value="ECO:0007669"/>
    <property type="project" value="TreeGrafter"/>
</dbReference>
<reference evidence="1" key="1">
    <citation type="journal article" date="2021" name="PeerJ">
        <title>Extensive microbial diversity within the chicken gut microbiome revealed by metagenomics and culture.</title>
        <authorList>
            <person name="Gilroy R."/>
            <person name="Ravi A."/>
            <person name="Getino M."/>
            <person name="Pursley I."/>
            <person name="Horton D.L."/>
            <person name="Alikhan N.F."/>
            <person name="Baker D."/>
            <person name="Gharbi K."/>
            <person name="Hall N."/>
            <person name="Watson M."/>
            <person name="Adriaenssens E.M."/>
            <person name="Foster-Nyarko E."/>
            <person name="Jarju S."/>
            <person name="Secka A."/>
            <person name="Antonio M."/>
            <person name="Oren A."/>
            <person name="Chaudhuri R.R."/>
            <person name="La Ragione R."/>
            <person name="Hildebrand F."/>
            <person name="Pallen M.J."/>
        </authorList>
    </citation>
    <scope>NUCLEOTIDE SEQUENCE</scope>
    <source>
        <strain evidence="1">26628</strain>
    </source>
</reference>
<dbReference type="NCBIfam" id="TIGR01484">
    <property type="entry name" value="HAD-SF-IIB"/>
    <property type="match status" value="1"/>
</dbReference>
<protein>
    <submittedName>
        <fullName evidence="1">HAD family hydrolase</fullName>
    </submittedName>
</protein>
<comment type="caution">
    <text evidence="1">The sequence shown here is derived from an EMBL/GenBank/DDBJ whole genome shotgun (WGS) entry which is preliminary data.</text>
</comment>
<dbReference type="GO" id="GO:0000287">
    <property type="term" value="F:magnesium ion binding"/>
    <property type="evidence" value="ECO:0007669"/>
    <property type="project" value="TreeGrafter"/>
</dbReference>
<evidence type="ECO:0000313" key="2">
    <source>
        <dbReference type="Proteomes" id="UP000824249"/>
    </source>
</evidence>
<dbReference type="InterPro" id="IPR023214">
    <property type="entry name" value="HAD_sf"/>
</dbReference>
<evidence type="ECO:0000313" key="1">
    <source>
        <dbReference type="EMBL" id="HIX46862.1"/>
    </source>
</evidence>
<dbReference type="Proteomes" id="UP000824249">
    <property type="component" value="Unassembled WGS sequence"/>
</dbReference>
<dbReference type="PANTHER" id="PTHR10000:SF8">
    <property type="entry name" value="HAD SUPERFAMILY HYDROLASE-LIKE, TYPE 3"/>
    <property type="match status" value="1"/>
</dbReference>
<sequence length="277" mass="31848">MKTLFISDLDGTLLTSKENVSAYSLEELNEMIDGHGLLFTYATARSLNSAAKACWGLRQNLPVILYNGALIMEPWNRRMLYNNHFNEGQRAFLRDLFEKYDVWPLVYSFRGETERVSWIEGKETSGVRRYLERRKGDRRLNPVRDRDEVLGDEIFYFNCIGKKEDLDALHEEVEASLDIKCIYEQETYHTDYWCEIMPADTSKGRAAKVLREILAPDKIVAFGDAKNDCELFRAADECYAVRNADDALKAIATSVIGYSEEDAVAKFIRENLGRYTG</sequence>
<dbReference type="SUPFAM" id="SSF56784">
    <property type="entry name" value="HAD-like"/>
    <property type="match status" value="1"/>
</dbReference>
<dbReference type="PROSITE" id="PS01228">
    <property type="entry name" value="COF_1"/>
    <property type="match status" value="1"/>
</dbReference>
<reference evidence="1" key="2">
    <citation type="submission" date="2021-04" db="EMBL/GenBank/DDBJ databases">
        <authorList>
            <person name="Gilroy R."/>
        </authorList>
    </citation>
    <scope>NUCLEOTIDE SEQUENCE</scope>
    <source>
        <strain evidence="1">26628</strain>
    </source>
</reference>
<dbReference type="Gene3D" id="3.40.50.1000">
    <property type="entry name" value="HAD superfamily/HAD-like"/>
    <property type="match status" value="1"/>
</dbReference>
<dbReference type="Gene3D" id="3.30.1240.10">
    <property type="match status" value="1"/>
</dbReference>
<dbReference type="EMBL" id="DXFD01000060">
    <property type="protein sequence ID" value="HIX46862.1"/>
    <property type="molecule type" value="Genomic_DNA"/>
</dbReference>
<dbReference type="InterPro" id="IPR006379">
    <property type="entry name" value="HAD-SF_hydro_IIB"/>
</dbReference>
<dbReference type="InterPro" id="IPR036412">
    <property type="entry name" value="HAD-like_sf"/>
</dbReference>
<dbReference type="AlphaFoldDB" id="A0A9D1VV64"/>